<dbReference type="InterPro" id="IPR010914">
    <property type="entry name" value="RsgA_GTPase_dom"/>
</dbReference>
<dbReference type="InterPro" id="IPR027417">
    <property type="entry name" value="P-loop_NTPase"/>
</dbReference>
<feature type="binding site" evidence="10">
    <location>
        <position position="257"/>
    </location>
    <ligand>
        <name>Zn(2+)</name>
        <dbReference type="ChEBI" id="CHEBI:29105"/>
    </ligand>
</feature>
<comment type="caution">
    <text evidence="13">The sequence shown here is derived from an EMBL/GenBank/DDBJ whole genome shotgun (WGS) entry which is preliminary data.</text>
</comment>
<organism evidence="13 14">
    <name type="scientific">Hydrogeniiclostridium mannosilyticum</name>
    <dbReference type="NCBI Taxonomy" id="2764322"/>
    <lineage>
        <taxon>Bacteria</taxon>
        <taxon>Bacillati</taxon>
        <taxon>Bacillota</taxon>
        <taxon>Clostridia</taxon>
        <taxon>Eubacteriales</taxon>
        <taxon>Acutalibacteraceae</taxon>
        <taxon>Hydrogeniiclostridium</taxon>
    </lineage>
</organism>
<keyword evidence="6 10" id="KW-0378">Hydrolase</keyword>
<dbReference type="GO" id="GO:0005525">
    <property type="term" value="F:GTP binding"/>
    <property type="evidence" value="ECO:0007669"/>
    <property type="project" value="UniProtKB-UniRule"/>
</dbReference>
<protein>
    <recommendedName>
        <fullName evidence="10">Small ribosomal subunit biogenesis GTPase RsgA</fullName>
        <ecNumber evidence="10">3.6.1.-</ecNumber>
    </recommendedName>
</protein>
<dbReference type="PROSITE" id="PS50936">
    <property type="entry name" value="ENGC_GTPASE"/>
    <property type="match status" value="1"/>
</dbReference>
<feature type="binding site" evidence="10">
    <location>
        <begin position="111"/>
        <end position="114"/>
    </location>
    <ligand>
        <name>GTP</name>
        <dbReference type="ChEBI" id="CHEBI:37565"/>
    </ligand>
</feature>
<dbReference type="InterPro" id="IPR031944">
    <property type="entry name" value="RsgA_N"/>
</dbReference>
<keyword evidence="3 10" id="KW-0479">Metal-binding</keyword>
<name>A0A328UFM6_9FIRM</name>
<dbReference type="GO" id="GO:0019843">
    <property type="term" value="F:rRNA binding"/>
    <property type="evidence" value="ECO:0007669"/>
    <property type="project" value="UniProtKB-KW"/>
</dbReference>
<keyword evidence="1 10" id="KW-0963">Cytoplasm</keyword>
<dbReference type="InterPro" id="IPR012340">
    <property type="entry name" value="NA-bd_OB-fold"/>
</dbReference>
<evidence type="ECO:0000259" key="12">
    <source>
        <dbReference type="PROSITE" id="PS51721"/>
    </source>
</evidence>
<evidence type="ECO:0000313" key="13">
    <source>
        <dbReference type="EMBL" id="RAQ28477.1"/>
    </source>
</evidence>
<dbReference type="CDD" id="cd04466">
    <property type="entry name" value="S1_YloQ_GTPase"/>
    <property type="match status" value="1"/>
</dbReference>
<dbReference type="Pfam" id="PF03193">
    <property type="entry name" value="RsgA_GTPase"/>
    <property type="match status" value="1"/>
</dbReference>
<comment type="function">
    <text evidence="10">One of several proteins that assist in the late maturation steps of the functional core of the 30S ribosomal subunit. Helps release RbfA from mature subunits. May play a role in the assembly of ribosomal proteins into the subunit. Circularly permuted GTPase that catalyzes slow GTP hydrolysis, GTPase activity is stimulated by the 30S ribosomal subunit.</text>
</comment>
<feature type="binding site" evidence="10">
    <location>
        <position position="244"/>
    </location>
    <ligand>
        <name>Zn(2+)</name>
        <dbReference type="ChEBI" id="CHEBI:29105"/>
    </ligand>
</feature>
<evidence type="ECO:0000313" key="14">
    <source>
        <dbReference type="Proteomes" id="UP000249377"/>
    </source>
</evidence>
<dbReference type="AlphaFoldDB" id="A0A328UFM6"/>
<gene>
    <name evidence="10 13" type="primary">rsgA</name>
    <name evidence="13" type="ORF">DPQ25_09130</name>
</gene>
<dbReference type="Pfam" id="PF16745">
    <property type="entry name" value="RsgA_N"/>
    <property type="match status" value="1"/>
</dbReference>
<dbReference type="SUPFAM" id="SSF52540">
    <property type="entry name" value="P-loop containing nucleoside triphosphate hydrolases"/>
    <property type="match status" value="1"/>
</dbReference>
<dbReference type="PANTHER" id="PTHR32120">
    <property type="entry name" value="SMALL RIBOSOMAL SUBUNIT BIOGENESIS GTPASE RSGA"/>
    <property type="match status" value="1"/>
</dbReference>
<evidence type="ECO:0000259" key="11">
    <source>
        <dbReference type="PROSITE" id="PS50936"/>
    </source>
</evidence>
<dbReference type="Proteomes" id="UP000249377">
    <property type="component" value="Unassembled WGS sequence"/>
</dbReference>
<feature type="domain" description="CP-type G" evidence="12">
    <location>
        <begin position="62"/>
        <end position="217"/>
    </location>
</feature>
<dbReference type="GO" id="GO:0005737">
    <property type="term" value="C:cytoplasm"/>
    <property type="evidence" value="ECO:0007669"/>
    <property type="project" value="UniProtKB-SubCell"/>
</dbReference>
<dbReference type="InterPro" id="IPR004881">
    <property type="entry name" value="Ribosome_biogen_GTPase_RsgA"/>
</dbReference>
<comment type="similarity">
    <text evidence="10">Belongs to the TRAFAC class YlqF/YawG GTPase family. RsgA subfamily.</text>
</comment>
<dbReference type="GO" id="GO:0046872">
    <property type="term" value="F:metal ion binding"/>
    <property type="evidence" value="ECO:0007669"/>
    <property type="project" value="UniProtKB-KW"/>
</dbReference>
<accession>A0A328UFM6</accession>
<evidence type="ECO:0000256" key="8">
    <source>
        <dbReference type="ARBA" id="ARBA00022884"/>
    </source>
</evidence>
<keyword evidence="14" id="KW-1185">Reference proteome</keyword>
<dbReference type="PROSITE" id="PS51721">
    <property type="entry name" value="G_CP"/>
    <property type="match status" value="1"/>
</dbReference>
<proteinExistence type="inferred from homology"/>
<evidence type="ECO:0000256" key="4">
    <source>
        <dbReference type="ARBA" id="ARBA00022730"/>
    </source>
</evidence>
<dbReference type="RefSeq" id="WP_112332860.1">
    <property type="nucleotide sequence ID" value="NZ_QLYR01000005.1"/>
</dbReference>
<dbReference type="HAMAP" id="MF_01820">
    <property type="entry name" value="GTPase_RsgA"/>
    <property type="match status" value="1"/>
</dbReference>
<sequence>MQGLILKGISGFYAVKAADAVYECRARGVFRKEQQKPLAGDHVEFHVEADGSGIIDKIEERKNELVRPPIANIDQMLILASVDDPAPKPLLIDRIIAAAEDLSIEPVLVISKTDLGDERWLREIYEQAGFQVFCVSLIEPERFSAVKDCLIGKVTAIAGNSGVGKSTLLNGLGEGLCQQTGETSKKLGRGRHTTRSVELFPLQDGGFVADTPGFSSIQMESFHLVKKEDLPHCFREFRPYLGHCRFQTCSHTQEKGCAVLEALHKGKINPSRHESYAAMYNEVKDFKEWKKR</sequence>
<feature type="binding site" evidence="10">
    <location>
        <position position="249"/>
    </location>
    <ligand>
        <name>Zn(2+)</name>
        <dbReference type="ChEBI" id="CHEBI:29105"/>
    </ligand>
</feature>
<evidence type="ECO:0000256" key="10">
    <source>
        <dbReference type="HAMAP-Rule" id="MF_01820"/>
    </source>
</evidence>
<keyword evidence="8 10" id="KW-0694">RNA-binding</keyword>
<dbReference type="GO" id="GO:0042274">
    <property type="term" value="P:ribosomal small subunit biogenesis"/>
    <property type="evidence" value="ECO:0007669"/>
    <property type="project" value="UniProtKB-UniRule"/>
</dbReference>
<comment type="cofactor">
    <cofactor evidence="10">
        <name>Zn(2+)</name>
        <dbReference type="ChEBI" id="CHEBI:29105"/>
    </cofactor>
    <text evidence="10">Binds 1 zinc ion per subunit.</text>
</comment>
<feature type="binding site" evidence="10">
    <location>
        <begin position="159"/>
        <end position="167"/>
    </location>
    <ligand>
        <name>GTP</name>
        <dbReference type="ChEBI" id="CHEBI:37565"/>
    </ligand>
</feature>
<feature type="binding site" evidence="10">
    <location>
        <position position="251"/>
    </location>
    <ligand>
        <name>Zn(2+)</name>
        <dbReference type="ChEBI" id="CHEBI:29105"/>
    </ligand>
</feature>
<dbReference type="PANTHER" id="PTHR32120:SF11">
    <property type="entry name" value="SMALL RIBOSOMAL SUBUNIT BIOGENESIS GTPASE RSGA 1, MITOCHONDRIAL-RELATED"/>
    <property type="match status" value="1"/>
</dbReference>
<keyword evidence="2 10" id="KW-0690">Ribosome biogenesis</keyword>
<dbReference type="Gene3D" id="3.40.50.300">
    <property type="entry name" value="P-loop containing nucleotide triphosphate hydrolases"/>
    <property type="match status" value="1"/>
</dbReference>
<evidence type="ECO:0000256" key="2">
    <source>
        <dbReference type="ARBA" id="ARBA00022517"/>
    </source>
</evidence>
<dbReference type="Gene3D" id="2.40.50.140">
    <property type="entry name" value="Nucleic acid-binding proteins"/>
    <property type="match status" value="1"/>
</dbReference>
<dbReference type="CDD" id="cd01854">
    <property type="entry name" value="YjeQ_EngC"/>
    <property type="match status" value="1"/>
</dbReference>
<dbReference type="GO" id="GO:0003924">
    <property type="term" value="F:GTPase activity"/>
    <property type="evidence" value="ECO:0007669"/>
    <property type="project" value="UniProtKB-UniRule"/>
</dbReference>
<dbReference type="NCBIfam" id="TIGR00157">
    <property type="entry name" value="ribosome small subunit-dependent GTPase A"/>
    <property type="match status" value="1"/>
</dbReference>
<dbReference type="Gene3D" id="1.10.40.50">
    <property type="entry name" value="Probable gtpase engc, domain 3"/>
    <property type="match status" value="1"/>
</dbReference>
<evidence type="ECO:0000256" key="9">
    <source>
        <dbReference type="ARBA" id="ARBA00023134"/>
    </source>
</evidence>
<dbReference type="SUPFAM" id="SSF50249">
    <property type="entry name" value="Nucleic acid-binding proteins"/>
    <property type="match status" value="1"/>
</dbReference>
<evidence type="ECO:0000256" key="3">
    <source>
        <dbReference type="ARBA" id="ARBA00022723"/>
    </source>
</evidence>
<feature type="domain" description="EngC GTPase" evidence="11">
    <location>
        <begin position="71"/>
        <end position="215"/>
    </location>
</feature>
<keyword evidence="4 10" id="KW-0699">rRNA-binding</keyword>
<evidence type="ECO:0000256" key="1">
    <source>
        <dbReference type="ARBA" id="ARBA00022490"/>
    </source>
</evidence>
<comment type="subcellular location">
    <subcellularLocation>
        <location evidence="10">Cytoplasm</location>
    </subcellularLocation>
</comment>
<keyword evidence="5 10" id="KW-0547">Nucleotide-binding</keyword>
<dbReference type="EC" id="3.6.1.-" evidence="10"/>
<dbReference type="InterPro" id="IPR030378">
    <property type="entry name" value="G_CP_dom"/>
</dbReference>
<reference evidence="13 14" key="1">
    <citation type="submission" date="2018-06" db="EMBL/GenBank/DDBJ databases">
        <title>Noncontiguous genome sequence of Ruminococcaceae bacterium ASD2818.</title>
        <authorList>
            <person name="Chaplin A.V."/>
            <person name="Sokolova S.R."/>
            <person name="Kochetkova T.O."/>
            <person name="Goltsov A.Y."/>
            <person name="Trofimov D.Y."/>
            <person name="Efimov B.A."/>
        </authorList>
    </citation>
    <scope>NUCLEOTIDE SEQUENCE [LARGE SCALE GENOMIC DNA]</scope>
    <source>
        <strain evidence="13 14">ASD2818</strain>
    </source>
</reference>
<evidence type="ECO:0000256" key="6">
    <source>
        <dbReference type="ARBA" id="ARBA00022801"/>
    </source>
</evidence>
<keyword evidence="7 10" id="KW-0862">Zinc</keyword>
<dbReference type="EMBL" id="QLYR01000005">
    <property type="protein sequence ID" value="RAQ28477.1"/>
    <property type="molecule type" value="Genomic_DNA"/>
</dbReference>
<evidence type="ECO:0000256" key="7">
    <source>
        <dbReference type="ARBA" id="ARBA00022833"/>
    </source>
</evidence>
<evidence type="ECO:0000256" key="5">
    <source>
        <dbReference type="ARBA" id="ARBA00022741"/>
    </source>
</evidence>
<keyword evidence="9 10" id="KW-0342">GTP-binding</keyword>
<comment type="subunit">
    <text evidence="10">Monomer. Associates with 30S ribosomal subunit, binds 16S rRNA.</text>
</comment>